<proteinExistence type="predicted"/>
<protein>
    <submittedName>
        <fullName evidence="2">Uncharacterized protein</fullName>
    </submittedName>
</protein>
<dbReference type="Proteomes" id="UP000478052">
    <property type="component" value="Unassembled WGS sequence"/>
</dbReference>
<dbReference type="OrthoDB" id="10636527at2759"/>
<evidence type="ECO:0000313" key="2">
    <source>
        <dbReference type="EMBL" id="KAF0773686.1"/>
    </source>
</evidence>
<sequence length="97" mass="11686">MIALHCLSYTPILCIFLTHVFIHIKRFDYIETLRHTRRNKNYNRIFFIPLPIVYYYIIDCFLFECWIVVKVVSNVHESLHDEIDGGVFILHVFAYFG</sequence>
<evidence type="ECO:0000313" key="3">
    <source>
        <dbReference type="Proteomes" id="UP000478052"/>
    </source>
</evidence>
<keyword evidence="1" id="KW-1133">Transmembrane helix</keyword>
<name>A0A6G0ZQR9_APHCR</name>
<feature type="transmembrane region" description="Helical" evidence="1">
    <location>
        <begin position="45"/>
        <end position="69"/>
    </location>
</feature>
<feature type="transmembrane region" description="Helical" evidence="1">
    <location>
        <begin position="6"/>
        <end position="24"/>
    </location>
</feature>
<evidence type="ECO:0000256" key="1">
    <source>
        <dbReference type="SAM" id="Phobius"/>
    </source>
</evidence>
<comment type="caution">
    <text evidence="2">The sequence shown here is derived from an EMBL/GenBank/DDBJ whole genome shotgun (WGS) entry which is preliminary data.</text>
</comment>
<keyword evidence="1" id="KW-0472">Membrane</keyword>
<keyword evidence="3" id="KW-1185">Reference proteome</keyword>
<dbReference type="AlphaFoldDB" id="A0A6G0ZQR9"/>
<dbReference type="EMBL" id="VUJU01000038">
    <property type="protein sequence ID" value="KAF0773686.1"/>
    <property type="molecule type" value="Genomic_DNA"/>
</dbReference>
<keyword evidence="1" id="KW-0812">Transmembrane</keyword>
<gene>
    <name evidence="2" type="ORF">FWK35_00004071</name>
</gene>
<accession>A0A6G0ZQR9</accession>
<reference evidence="2 3" key="1">
    <citation type="submission" date="2019-08" db="EMBL/GenBank/DDBJ databases">
        <title>Whole genome of Aphis craccivora.</title>
        <authorList>
            <person name="Voronova N.V."/>
            <person name="Shulinski R.S."/>
            <person name="Bandarenka Y.V."/>
            <person name="Zhorov D.G."/>
            <person name="Warner D."/>
        </authorList>
    </citation>
    <scope>NUCLEOTIDE SEQUENCE [LARGE SCALE GENOMIC DNA]</scope>
    <source>
        <strain evidence="2">180601</strain>
        <tissue evidence="2">Whole Body</tissue>
    </source>
</reference>
<organism evidence="2 3">
    <name type="scientific">Aphis craccivora</name>
    <name type="common">Cowpea aphid</name>
    <dbReference type="NCBI Taxonomy" id="307492"/>
    <lineage>
        <taxon>Eukaryota</taxon>
        <taxon>Metazoa</taxon>
        <taxon>Ecdysozoa</taxon>
        <taxon>Arthropoda</taxon>
        <taxon>Hexapoda</taxon>
        <taxon>Insecta</taxon>
        <taxon>Pterygota</taxon>
        <taxon>Neoptera</taxon>
        <taxon>Paraneoptera</taxon>
        <taxon>Hemiptera</taxon>
        <taxon>Sternorrhyncha</taxon>
        <taxon>Aphidomorpha</taxon>
        <taxon>Aphidoidea</taxon>
        <taxon>Aphididae</taxon>
        <taxon>Aphidini</taxon>
        <taxon>Aphis</taxon>
        <taxon>Aphis</taxon>
    </lineage>
</organism>